<dbReference type="Proteomes" id="UP000288805">
    <property type="component" value="Unassembled WGS sequence"/>
</dbReference>
<comment type="caution">
    <text evidence="2">The sequence shown here is derived from an EMBL/GenBank/DDBJ whole genome shotgun (WGS) entry which is preliminary data.</text>
</comment>
<evidence type="ECO:0000256" key="1">
    <source>
        <dbReference type="SAM" id="Coils"/>
    </source>
</evidence>
<evidence type="ECO:0000313" key="3">
    <source>
        <dbReference type="Proteomes" id="UP000288805"/>
    </source>
</evidence>
<protein>
    <submittedName>
        <fullName evidence="2">Uncharacterized protein</fullName>
    </submittedName>
</protein>
<keyword evidence="1" id="KW-0175">Coiled coil</keyword>
<name>A0A438HWD5_VITVI</name>
<proteinExistence type="predicted"/>
<gene>
    <name evidence="2" type="ORF">CK203_034703</name>
</gene>
<dbReference type="AlphaFoldDB" id="A0A438HWD5"/>
<feature type="coiled-coil region" evidence="1">
    <location>
        <begin position="141"/>
        <end position="168"/>
    </location>
</feature>
<organism evidence="2 3">
    <name type="scientific">Vitis vinifera</name>
    <name type="common">Grape</name>
    <dbReference type="NCBI Taxonomy" id="29760"/>
    <lineage>
        <taxon>Eukaryota</taxon>
        <taxon>Viridiplantae</taxon>
        <taxon>Streptophyta</taxon>
        <taxon>Embryophyta</taxon>
        <taxon>Tracheophyta</taxon>
        <taxon>Spermatophyta</taxon>
        <taxon>Magnoliopsida</taxon>
        <taxon>eudicotyledons</taxon>
        <taxon>Gunneridae</taxon>
        <taxon>Pentapetalae</taxon>
        <taxon>rosids</taxon>
        <taxon>Vitales</taxon>
        <taxon>Vitaceae</taxon>
        <taxon>Viteae</taxon>
        <taxon>Vitis</taxon>
    </lineage>
</organism>
<reference evidence="2 3" key="1">
    <citation type="journal article" date="2018" name="PLoS Genet.">
        <title>Population sequencing reveals clonal diversity and ancestral inbreeding in the grapevine cultivar Chardonnay.</title>
        <authorList>
            <person name="Roach M.J."/>
            <person name="Johnson D.L."/>
            <person name="Bohlmann J."/>
            <person name="van Vuuren H.J."/>
            <person name="Jones S.J."/>
            <person name="Pretorius I.S."/>
            <person name="Schmidt S.A."/>
            <person name="Borneman A.R."/>
        </authorList>
    </citation>
    <scope>NUCLEOTIDE SEQUENCE [LARGE SCALE GENOMIC DNA]</scope>
    <source>
        <strain evidence="3">cv. Chardonnay</strain>
        <tissue evidence="2">Leaf</tissue>
    </source>
</reference>
<sequence>MMFFLKMQGKRVWNSIEYGWRPPFILDAQGRSTEFVQMSFAGLQIANVQRNHEICFKSLMKATWSDTNSEESATTTSQDARYDPNDLLAFIASVESVHDSNCDSDSDDNEFTDERRAEFLNNLVVEHERLIKSYMKDHDILEAHKNKIDMLNVEKTNLLEKIRFLESEHHSLFEKNNALS</sequence>
<dbReference type="EMBL" id="QGNW01000170">
    <property type="protein sequence ID" value="RVW88755.1"/>
    <property type="molecule type" value="Genomic_DNA"/>
</dbReference>
<accession>A0A438HWD5</accession>
<evidence type="ECO:0000313" key="2">
    <source>
        <dbReference type="EMBL" id="RVW88755.1"/>
    </source>
</evidence>